<evidence type="ECO:0000313" key="3">
    <source>
        <dbReference type="Proteomes" id="UP001153069"/>
    </source>
</evidence>
<dbReference type="Gene3D" id="3.40.50.300">
    <property type="entry name" value="P-loop containing nucleotide triphosphate hydrolases"/>
    <property type="match status" value="1"/>
</dbReference>
<protein>
    <recommendedName>
        <fullName evidence="4">Sulfotransferase</fullName>
    </recommendedName>
</protein>
<dbReference type="EMBL" id="CAICTM010000780">
    <property type="protein sequence ID" value="CAB9516421.1"/>
    <property type="molecule type" value="Genomic_DNA"/>
</dbReference>
<comment type="caution">
    <text evidence="2">The sequence shown here is derived from an EMBL/GenBank/DDBJ whole genome shotgun (WGS) entry which is preliminary data.</text>
</comment>
<dbReference type="PANTHER" id="PTHR36451:SF1">
    <property type="entry name" value="OMEGA-HYDROXY-BETA-DIHYDROMENAQUINONE-9 SULFOTRANSFERASE STF3"/>
    <property type="match status" value="1"/>
</dbReference>
<keyword evidence="1" id="KW-0812">Transmembrane</keyword>
<evidence type="ECO:0000313" key="2">
    <source>
        <dbReference type="EMBL" id="CAB9516421.1"/>
    </source>
</evidence>
<dbReference type="PANTHER" id="PTHR36451">
    <property type="entry name" value="PAPS-DEPENDENT SULFOTRANSFERASE STF3"/>
    <property type="match status" value="1"/>
</dbReference>
<feature type="transmembrane region" description="Helical" evidence="1">
    <location>
        <begin position="50"/>
        <end position="75"/>
    </location>
</feature>
<name>A0A9N8EBV9_9STRA</name>
<proteinExistence type="predicted"/>
<evidence type="ECO:0008006" key="4">
    <source>
        <dbReference type="Google" id="ProtNLM"/>
    </source>
</evidence>
<dbReference type="InterPro" id="IPR027417">
    <property type="entry name" value="P-loop_NTPase"/>
</dbReference>
<dbReference type="SUPFAM" id="SSF52540">
    <property type="entry name" value="P-loop containing nucleoside triphosphate hydrolases"/>
    <property type="match status" value="1"/>
</dbReference>
<accession>A0A9N8EBV9</accession>
<reference evidence="2" key="1">
    <citation type="submission" date="2020-06" db="EMBL/GenBank/DDBJ databases">
        <authorList>
            <consortium name="Plant Systems Biology data submission"/>
        </authorList>
    </citation>
    <scope>NUCLEOTIDE SEQUENCE</scope>
    <source>
        <strain evidence="2">D6</strain>
    </source>
</reference>
<keyword evidence="3" id="KW-1185">Reference proteome</keyword>
<sequence length="420" mass="47834">MIWTGILLLSIGWSFLFFTSASLLLPNQDAAWDRLNYGINFASAKSLDNVILRLNILFHVMSSYLVILPLASYLWMIDEVFFGGYNDIQIQKPVITISVPRGGTTSFHRTLALDERFATPTMAEVVMPFICVYKLLFALNQTAPGLVQKTESLLKWINRVTPQVEARHPISLFAPDADDILLGERHWVSVGAVRTFPVAEYWKKHYQMDAHSSRERDRSMQLHRRMCQKVLYNRPGPRRLLLRSHLSPCVGDFQRLYPDAVAVGILRNPVDVLQSFAGLSTEAVLAATGVNMLAPAAKDSIWWPSLFRALLADMMDRESALYGGDDDHAWKGRCHYVTFSEFKANPQGALGTLYGKMELSMTPELEDALQNGLKRHETYKTRHTYKNPTLDQMMIDEKRFLNLPGVKRYAELLEEQSYGR</sequence>
<dbReference type="AlphaFoldDB" id="A0A9N8EBV9"/>
<gene>
    <name evidence="2" type="ORF">SEMRO_781_G201640.1</name>
</gene>
<dbReference type="Pfam" id="PF13469">
    <property type="entry name" value="Sulfotransfer_3"/>
    <property type="match status" value="1"/>
</dbReference>
<organism evidence="2 3">
    <name type="scientific">Seminavis robusta</name>
    <dbReference type="NCBI Taxonomy" id="568900"/>
    <lineage>
        <taxon>Eukaryota</taxon>
        <taxon>Sar</taxon>
        <taxon>Stramenopiles</taxon>
        <taxon>Ochrophyta</taxon>
        <taxon>Bacillariophyta</taxon>
        <taxon>Bacillariophyceae</taxon>
        <taxon>Bacillariophycidae</taxon>
        <taxon>Naviculales</taxon>
        <taxon>Naviculaceae</taxon>
        <taxon>Seminavis</taxon>
    </lineage>
</organism>
<keyword evidence="1" id="KW-0472">Membrane</keyword>
<evidence type="ECO:0000256" key="1">
    <source>
        <dbReference type="SAM" id="Phobius"/>
    </source>
</evidence>
<dbReference type="InterPro" id="IPR052736">
    <property type="entry name" value="Stf3_sulfotransferase"/>
</dbReference>
<dbReference type="Proteomes" id="UP001153069">
    <property type="component" value="Unassembled WGS sequence"/>
</dbReference>
<keyword evidence="1" id="KW-1133">Transmembrane helix</keyword>